<organism evidence="3 4">
    <name type="scientific">Candidatus Lokiarchaeum ossiferum</name>
    <dbReference type="NCBI Taxonomy" id="2951803"/>
    <lineage>
        <taxon>Archaea</taxon>
        <taxon>Promethearchaeati</taxon>
        <taxon>Promethearchaeota</taxon>
        <taxon>Promethearchaeia</taxon>
        <taxon>Promethearchaeales</taxon>
        <taxon>Promethearchaeaceae</taxon>
        <taxon>Candidatus Lokiarchaeum</taxon>
    </lineage>
</organism>
<dbReference type="PANTHER" id="PTHR11259">
    <property type="entry name" value="RAS-RELATED GTP BINDING RAG/GTR YEAST"/>
    <property type="match status" value="1"/>
</dbReference>
<dbReference type="Proteomes" id="UP001208689">
    <property type="component" value="Chromosome"/>
</dbReference>
<keyword evidence="2" id="KW-0342">GTP-binding</keyword>
<evidence type="ECO:0000256" key="1">
    <source>
        <dbReference type="ARBA" id="ARBA00022741"/>
    </source>
</evidence>
<proteinExistence type="predicted"/>
<gene>
    <name evidence="3" type="ORF">NEF87_000831</name>
</gene>
<evidence type="ECO:0000256" key="2">
    <source>
        <dbReference type="ARBA" id="ARBA00023134"/>
    </source>
</evidence>
<reference evidence="3" key="1">
    <citation type="submission" date="2022-09" db="EMBL/GenBank/DDBJ databases">
        <title>Actin cytoskeleton and complex cell architecture in an #Asgard archaeon.</title>
        <authorList>
            <person name="Ponce Toledo R.I."/>
            <person name="Schleper C."/>
            <person name="Rodrigues Oliveira T."/>
            <person name="Wollweber F."/>
            <person name="Xu J."/>
            <person name="Rittmann S."/>
            <person name="Klingl A."/>
            <person name="Pilhofer M."/>
        </authorList>
    </citation>
    <scope>NUCLEOTIDE SEQUENCE</scope>
    <source>
        <strain evidence="3">B-35</strain>
    </source>
</reference>
<dbReference type="CDD" id="cd00882">
    <property type="entry name" value="Ras_like_GTPase"/>
    <property type="match status" value="1"/>
</dbReference>
<keyword evidence="1" id="KW-0547">Nucleotide-binding</keyword>
<dbReference type="Pfam" id="PF04670">
    <property type="entry name" value="Gtr1_RagA"/>
    <property type="match status" value="1"/>
</dbReference>
<dbReference type="EMBL" id="CP104013">
    <property type="protein sequence ID" value="UYP44546.1"/>
    <property type="molecule type" value="Genomic_DNA"/>
</dbReference>
<evidence type="ECO:0000313" key="4">
    <source>
        <dbReference type="Proteomes" id="UP001208689"/>
    </source>
</evidence>
<name>A0ABY6HM06_9ARCH</name>
<dbReference type="SUPFAM" id="SSF52540">
    <property type="entry name" value="P-loop containing nucleoside triphosphate hydrolases"/>
    <property type="match status" value="1"/>
</dbReference>
<sequence length="447" mass="50184">MPLGLALITVKETPPSNKFKGFLDSSYPKEFNISRGLIQKIVNIITGTDSEDEGVLELKYNDKIILVNTKHIYGTNEIELIVLILAADETNTVKEFYGLLADQLESFYNRNKRDRALTFSEFAKLFYQQQASRKLLFIGFPSAGKTCIKKAFFDGVDPSILLGQAAPEPTRGLAHFVYSWLDAEVGIVDSSGQEFESYVSPQNSFERMIAFEESDIVIYIFDVKNWEEEREKVLGNLDSIINAKNSTAANATIYAFCHKIDLLAGTNQEKAKQFLEIKQILDNDYGIKTIFTSIQPELIHTLFRSMQIILNDLSKVGNSIEDFCNDVIKDQAKSAIFLLNDDNVVISQKATADMDLDDISHIINLVKNQQSILKETPGFGEMDYSVIHTKTNMALVVKAVNILKYGVSSVAFLSQNVTGKTLGELIEKLDKRLSFESRNSLAMDKNE</sequence>
<evidence type="ECO:0008006" key="5">
    <source>
        <dbReference type="Google" id="ProtNLM"/>
    </source>
</evidence>
<evidence type="ECO:0000313" key="3">
    <source>
        <dbReference type="EMBL" id="UYP44546.1"/>
    </source>
</evidence>
<dbReference type="InterPro" id="IPR027417">
    <property type="entry name" value="P-loop_NTPase"/>
</dbReference>
<protein>
    <recommendedName>
        <fullName evidence="5">GTP-binding protein</fullName>
    </recommendedName>
</protein>
<dbReference type="Gene3D" id="3.40.50.300">
    <property type="entry name" value="P-loop containing nucleotide triphosphate hydrolases"/>
    <property type="match status" value="1"/>
</dbReference>
<dbReference type="PANTHER" id="PTHR11259:SF2">
    <property type="entry name" value="GH16429P"/>
    <property type="match status" value="1"/>
</dbReference>
<accession>A0ABY6HM06</accession>
<keyword evidence="4" id="KW-1185">Reference proteome</keyword>
<dbReference type="InterPro" id="IPR006762">
    <property type="entry name" value="Gtr1_RagA"/>
</dbReference>